<organism evidence="13 15">
    <name type="scientific">Aliidiomarina maris</name>
    <dbReference type="NCBI Taxonomy" id="531312"/>
    <lineage>
        <taxon>Bacteria</taxon>
        <taxon>Pseudomonadati</taxon>
        <taxon>Pseudomonadota</taxon>
        <taxon>Gammaproteobacteria</taxon>
        <taxon>Alteromonadales</taxon>
        <taxon>Idiomarinaceae</taxon>
        <taxon>Aliidiomarina</taxon>
    </lineage>
</organism>
<evidence type="ECO:0000256" key="7">
    <source>
        <dbReference type="ARBA" id="ARBA00029447"/>
    </source>
</evidence>
<evidence type="ECO:0000256" key="2">
    <source>
        <dbReference type="ARBA" id="ARBA00022475"/>
    </source>
</evidence>
<dbReference type="CDD" id="cd11386">
    <property type="entry name" value="MCP_signal"/>
    <property type="match status" value="1"/>
</dbReference>
<comment type="caution">
    <text evidence="13">The sequence shown here is derived from an EMBL/GenBank/DDBJ whole genome shotgun (WGS) entry which is preliminary data.</text>
</comment>
<evidence type="ECO:0000259" key="12">
    <source>
        <dbReference type="PROSITE" id="PS50885"/>
    </source>
</evidence>
<dbReference type="InterPro" id="IPR004089">
    <property type="entry name" value="MCPsignal_dom"/>
</dbReference>
<protein>
    <submittedName>
        <fullName evidence="14">Methyl-accepting chemotaxis protein</fullName>
    </submittedName>
    <submittedName>
        <fullName evidence="13">Methyl-accepting chemotaxis sensory transducer with Cache sensor</fullName>
    </submittedName>
</protein>
<keyword evidence="16" id="KW-1185">Reference proteome</keyword>
<dbReference type="AlphaFoldDB" id="A0A327X201"/>
<evidence type="ECO:0000256" key="8">
    <source>
        <dbReference type="PROSITE-ProRule" id="PRU00284"/>
    </source>
</evidence>
<keyword evidence="9" id="KW-0175">Coiled coil</keyword>
<dbReference type="OrthoDB" id="2489132at2"/>
<keyword evidence="3 10" id="KW-0812">Transmembrane</keyword>
<dbReference type="PANTHER" id="PTHR32089:SF119">
    <property type="entry name" value="METHYL-ACCEPTING CHEMOTAXIS PROTEIN CTPL"/>
    <property type="match status" value="1"/>
</dbReference>
<reference evidence="13 15" key="2">
    <citation type="submission" date="2018-06" db="EMBL/GenBank/DDBJ databases">
        <title>Genomic Encyclopedia of Type Strains, Phase III (KMG-III): the genomes of soil and plant-associated and newly described type strains.</title>
        <authorList>
            <person name="Whitman W."/>
        </authorList>
    </citation>
    <scope>NUCLEOTIDE SEQUENCE [LARGE SCALE GENOMIC DNA]</scope>
    <source>
        <strain evidence="13 15">CGMCC 1.15366</strain>
    </source>
</reference>
<evidence type="ECO:0000256" key="10">
    <source>
        <dbReference type="SAM" id="Phobius"/>
    </source>
</evidence>
<dbReference type="Pfam" id="PF17200">
    <property type="entry name" value="sCache_2"/>
    <property type="match status" value="1"/>
</dbReference>
<feature type="transmembrane region" description="Helical" evidence="10">
    <location>
        <begin position="13"/>
        <end position="35"/>
    </location>
</feature>
<dbReference type="InterPro" id="IPR033480">
    <property type="entry name" value="sCache_2"/>
</dbReference>
<comment type="subcellular location">
    <subcellularLocation>
        <location evidence="1">Cell membrane</location>
        <topology evidence="1">Multi-pass membrane protein</topology>
    </subcellularLocation>
</comment>
<feature type="domain" description="Methyl-accepting transducer" evidence="11">
    <location>
        <begin position="271"/>
        <end position="507"/>
    </location>
</feature>
<proteinExistence type="inferred from homology"/>
<dbReference type="Proteomes" id="UP000249203">
    <property type="component" value="Unassembled WGS sequence"/>
</dbReference>
<dbReference type="Pfam" id="PF00015">
    <property type="entry name" value="MCPsignal"/>
    <property type="match status" value="1"/>
</dbReference>
<dbReference type="PROSITE" id="PS50885">
    <property type="entry name" value="HAMP"/>
    <property type="match status" value="1"/>
</dbReference>
<dbReference type="SUPFAM" id="SSF58104">
    <property type="entry name" value="Methyl-accepting chemotaxis protein (MCP) signaling domain"/>
    <property type="match status" value="1"/>
</dbReference>
<evidence type="ECO:0000313" key="13">
    <source>
        <dbReference type="EMBL" id="RAJ98923.1"/>
    </source>
</evidence>
<dbReference type="Proteomes" id="UP000287865">
    <property type="component" value="Unassembled WGS sequence"/>
</dbReference>
<dbReference type="GO" id="GO:0006935">
    <property type="term" value="P:chemotaxis"/>
    <property type="evidence" value="ECO:0007669"/>
    <property type="project" value="UniProtKB-ARBA"/>
</dbReference>
<dbReference type="Gene3D" id="3.30.450.20">
    <property type="entry name" value="PAS domain"/>
    <property type="match status" value="1"/>
</dbReference>
<keyword evidence="4 10" id="KW-1133">Transmembrane helix</keyword>
<dbReference type="EMBL" id="PIPK01000004">
    <property type="protein sequence ID" value="RUO25066.1"/>
    <property type="molecule type" value="Genomic_DNA"/>
</dbReference>
<evidence type="ECO:0000259" key="11">
    <source>
        <dbReference type="PROSITE" id="PS50111"/>
    </source>
</evidence>
<evidence type="ECO:0000256" key="1">
    <source>
        <dbReference type="ARBA" id="ARBA00004651"/>
    </source>
</evidence>
<name>A0A327X201_9GAMM</name>
<keyword evidence="2" id="KW-1003">Cell membrane</keyword>
<dbReference type="SMART" id="SM00304">
    <property type="entry name" value="HAMP"/>
    <property type="match status" value="1"/>
</dbReference>
<gene>
    <name evidence="13" type="ORF">B0I24_104125</name>
    <name evidence="14" type="ORF">CWE07_06200</name>
</gene>
<feature type="transmembrane region" description="Helical" evidence="10">
    <location>
        <begin position="192"/>
        <end position="215"/>
    </location>
</feature>
<dbReference type="GO" id="GO:0005886">
    <property type="term" value="C:plasma membrane"/>
    <property type="evidence" value="ECO:0007669"/>
    <property type="project" value="UniProtKB-SubCell"/>
</dbReference>
<sequence length="544" mass="59374">MAWLAKMTISQRLLTLLAIAAGGTALMVLFMLVSLRSMIIDAERAKLDALNDSAITIVADYYQRFRSGQMSEEAAQQGAIARLDGIRYEGNEYMFTLNRDGVLIQHPFSGQRGRNVVGFTDPQGTPLFQLMLERTESDTRATVEYMWELPGSSELVPKITRVIRFDNWNWVIGSGVYLNDVSSQLLTQFWRLALFATALSIPLLIVFVVIIRSIVRPLRHTIAALHDIAEGEGDLTHRLDATGRDEISQLGASFNNFVSKIRKLVIAVQESAQHEQEAAQRLNQLTDTSAGLSGQLQTQTNSVATAITELSASASEVANHARDAADSANQADEEAKRSATIVHQTVAHVEDLTKQLERASQQAQNLQQGSDKIGNILNVIVTIAEQTNLLALNAAIEAARAGEAGRGFAVVADEVRTLATRTQDSTKEISQLVESIQQAISQVSAVIYSVQEASTTTRDETVQAESAIANIRNSVADISAMNLQIANATDEQSRVTMEVNESVSDISDLTNDNERNNGSLIELSRALSESSQDLAKLVSQFKTD</sequence>
<dbReference type="PANTHER" id="PTHR32089">
    <property type="entry name" value="METHYL-ACCEPTING CHEMOTAXIS PROTEIN MCPB"/>
    <property type="match status" value="1"/>
</dbReference>
<evidence type="ECO:0000256" key="9">
    <source>
        <dbReference type="SAM" id="Coils"/>
    </source>
</evidence>
<comment type="similarity">
    <text evidence="7">Belongs to the methyl-accepting chemotaxis (MCP) protein family.</text>
</comment>
<evidence type="ECO:0000313" key="16">
    <source>
        <dbReference type="Proteomes" id="UP000287865"/>
    </source>
</evidence>
<reference evidence="14 16" key="1">
    <citation type="journal article" date="2018" name="Front. Microbiol.">
        <title>Genome-Based Analysis Reveals the Taxonomy and Diversity of the Family Idiomarinaceae.</title>
        <authorList>
            <person name="Liu Y."/>
            <person name="Lai Q."/>
            <person name="Shao Z."/>
        </authorList>
    </citation>
    <scope>NUCLEOTIDE SEQUENCE [LARGE SCALE GENOMIC DNA]</scope>
    <source>
        <strain evidence="14 16">CF12-14</strain>
    </source>
</reference>
<accession>A0A327X201</accession>
<dbReference type="CDD" id="cd06225">
    <property type="entry name" value="HAMP"/>
    <property type="match status" value="1"/>
</dbReference>
<dbReference type="InterPro" id="IPR003660">
    <property type="entry name" value="HAMP_dom"/>
</dbReference>
<dbReference type="RefSeq" id="WP_111569012.1">
    <property type="nucleotide sequence ID" value="NZ_PIPK01000004.1"/>
</dbReference>
<evidence type="ECO:0000256" key="3">
    <source>
        <dbReference type="ARBA" id="ARBA00022692"/>
    </source>
</evidence>
<dbReference type="SMART" id="SM00283">
    <property type="entry name" value="MA"/>
    <property type="match status" value="1"/>
</dbReference>
<evidence type="ECO:0000256" key="6">
    <source>
        <dbReference type="ARBA" id="ARBA00023224"/>
    </source>
</evidence>
<dbReference type="PROSITE" id="PS50111">
    <property type="entry name" value="CHEMOTAXIS_TRANSDUC_2"/>
    <property type="match status" value="1"/>
</dbReference>
<feature type="domain" description="HAMP" evidence="12">
    <location>
        <begin position="212"/>
        <end position="266"/>
    </location>
</feature>
<keyword evidence="6 8" id="KW-0807">Transducer</keyword>
<evidence type="ECO:0000256" key="5">
    <source>
        <dbReference type="ARBA" id="ARBA00023136"/>
    </source>
</evidence>
<evidence type="ECO:0000313" key="15">
    <source>
        <dbReference type="Proteomes" id="UP000249203"/>
    </source>
</evidence>
<dbReference type="SMART" id="SM01049">
    <property type="entry name" value="Cache_2"/>
    <property type="match status" value="1"/>
</dbReference>
<feature type="coiled-coil region" evidence="9">
    <location>
        <begin position="342"/>
        <end position="369"/>
    </location>
</feature>
<dbReference type="Pfam" id="PF00672">
    <property type="entry name" value="HAMP"/>
    <property type="match status" value="1"/>
</dbReference>
<dbReference type="Gene3D" id="1.10.287.950">
    <property type="entry name" value="Methyl-accepting chemotaxis protein"/>
    <property type="match status" value="1"/>
</dbReference>
<dbReference type="GO" id="GO:0007165">
    <property type="term" value="P:signal transduction"/>
    <property type="evidence" value="ECO:0007669"/>
    <property type="project" value="UniProtKB-KW"/>
</dbReference>
<dbReference type="EMBL" id="QLMD01000004">
    <property type="protein sequence ID" value="RAJ98923.1"/>
    <property type="molecule type" value="Genomic_DNA"/>
</dbReference>
<keyword evidence="5 10" id="KW-0472">Membrane</keyword>
<dbReference type="FunFam" id="1.10.287.950:FF:000001">
    <property type="entry name" value="Methyl-accepting chemotaxis sensory transducer"/>
    <property type="match status" value="1"/>
</dbReference>
<evidence type="ECO:0000256" key="4">
    <source>
        <dbReference type="ARBA" id="ARBA00022989"/>
    </source>
</evidence>
<evidence type="ECO:0000313" key="14">
    <source>
        <dbReference type="EMBL" id="RUO25066.1"/>
    </source>
</evidence>